<name>A0A4Y9SMI7_9BURK</name>
<dbReference type="Proteomes" id="UP000297258">
    <property type="component" value="Unassembled WGS sequence"/>
</dbReference>
<protein>
    <recommendedName>
        <fullName evidence="6">Yip1 domain-containing protein</fullName>
    </recommendedName>
</protein>
<keyword evidence="2 5" id="KW-0812">Transmembrane</keyword>
<sequence>MATQAFFDIGNVFLEPTRTFARLKTKTHAWLPLLILILLSLAVTYWWVATLDFDWLREHMLSAKPNVKPEARAAMERFMTPTTMMWMAGLGAVIGTLLICAVAALYYLVAGKIIGTAADINYGKWFGFSVWISLPRLLGVPLSMLQIMTSHGQLAPEDLNMVSLNYLLFHLPQSNPWAGLAGNIDLTTIWSIALAVFGLKAWTGRSTGTCVTVALLPYLIVYGLWATKIAVVG</sequence>
<evidence type="ECO:0000256" key="4">
    <source>
        <dbReference type="ARBA" id="ARBA00023136"/>
    </source>
</evidence>
<dbReference type="RefSeq" id="WP_135192006.1">
    <property type="nucleotide sequence ID" value="NZ_SPUM01000146.1"/>
</dbReference>
<evidence type="ECO:0000259" key="6">
    <source>
        <dbReference type="Pfam" id="PF04893"/>
    </source>
</evidence>
<dbReference type="GO" id="GO:0016020">
    <property type="term" value="C:membrane"/>
    <property type="evidence" value="ECO:0007669"/>
    <property type="project" value="UniProtKB-SubCell"/>
</dbReference>
<keyword evidence="4 5" id="KW-0472">Membrane</keyword>
<dbReference type="AlphaFoldDB" id="A0A4Y9SMI7"/>
<reference evidence="7 8" key="1">
    <citation type="submission" date="2019-03" db="EMBL/GenBank/DDBJ databases">
        <title>Draft genome of Massilia hortus sp. nov., a novel bacterial species of the Oxalobacteraceae family.</title>
        <authorList>
            <person name="Peta V."/>
            <person name="Raths R."/>
            <person name="Bucking H."/>
        </authorList>
    </citation>
    <scope>NUCLEOTIDE SEQUENCE [LARGE SCALE GENOMIC DNA]</scope>
    <source>
        <strain evidence="7 8">ONC3</strain>
    </source>
</reference>
<keyword evidence="8" id="KW-1185">Reference proteome</keyword>
<dbReference type="InterPro" id="IPR006977">
    <property type="entry name" value="Yip1_dom"/>
</dbReference>
<comment type="caution">
    <text evidence="7">The sequence shown here is derived from an EMBL/GenBank/DDBJ whole genome shotgun (WGS) entry which is preliminary data.</text>
</comment>
<feature type="transmembrane region" description="Helical" evidence="5">
    <location>
        <begin position="29"/>
        <end position="48"/>
    </location>
</feature>
<feature type="transmembrane region" description="Helical" evidence="5">
    <location>
        <begin position="85"/>
        <end position="109"/>
    </location>
</feature>
<accession>A0A4Y9SMI7</accession>
<evidence type="ECO:0000256" key="2">
    <source>
        <dbReference type="ARBA" id="ARBA00022692"/>
    </source>
</evidence>
<evidence type="ECO:0000256" key="3">
    <source>
        <dbReference type="ARBA" id="ARBA00022989"/>
    </source>
</evidence>
<feature type="transmembrane region" description="Helical" evidence="5">
    <location>
        <begin position="177"/>
        <end position="199"/>
    </location>
</feature>
<evidence type="ECO:0000313" key="7">
    <source>
        <dbReference type="EMBL" id="TFW27768.1"/>
    </source>
</evidence>
<organism evidence="7 8">
    <name type="scientific">Massilia horti</name>
    <dbReference type="NCBI Taxonomy" id="2562153"/>
    <lineage>
        <taxon>Bacteria</taxon>
        <taxon>Pseudomonadati</taxon>
        <taxon>Pseudomonadota</taxon>
        <taxon>Betaproteobacteria</taxon>
        <taxon>Burkholderiales</taxon>
        <taxon>Oxalobacteraceae</taxon>
        <taxon>Telluria group</taxon>
        <taxon>Massilia</taxon>
    </lineage>
</organism>
<dbReference type="Pfam" id="PF04893">
    <property type="entry name" value="Yip1"/>
    <property type="match status" value="1"/>
</dbReference>
<keyword evidence="3 5" id="KW-1133">Transmembrane helix</keyword>
<gene>
    <name evidence="7" type="ORF">E4O92_23190</name>
</gene>
<evidence type="ECO:0000256" key="5">
    <source>
        <dbReference type="SAM" id="Phobius"/>
    </source>
</evidence>
<feature type="transmembrane region" description="Helical" evidence="5">
    <location>
        <begin position="121"/>
        <end position="138"/>
    </location>
</feature>
<dbReference type="EMBL" id="SPUM01000146">
    <property type="protein sequence ID" value="TFW27768.1"/>
    <property type="molecule type" value="Genomic_DNA"/>
</dbReference>
<dbReference type="OrthoDB" id="8771373at2"/>
<evidence type="ECO:0000256" key="1">
    <source>
        <dbReference type="ARBA" id="ARBA00004141"/>
    </source>
</evidence>
<proteinExistence type="predicted"/>
<comment type="subcellular location">
    <subcellularLocation>
        <location evidence="1">Membrane</location>
        <topology evidence="1">Multi-pass membrane protein</topology>
    </subcellularLocation>
</comment>
<feature type="transmembrane region" description="Helical" evidence="5">
    <location>
        <begin position="211"/>
        <end position="231"/>
    </location>
</feature>
<feature type="domain" description="Yip1" evidence="6">
    <location>
        <begin position="11"/>
        <end position="226"/>
    </location>
</feature>
<evidence type="ECO:0000313" key="8">
    <source>
        <dbReference type="Proteomes" id="UP000297258"/>
    </source>
</evidence>